<evidence type="ECO:0000313" key="3">
    <source>
        <dbReference type="Proteomes" id="UP000812440"/>
    </source>
</evidence>
<dbReference type="PANTHER" id="PTHR16915:SF0">
    <property type="entry name" value="RADIATION-INDUCIBLE IMMEDIATE-EARLY GENE IEX-1"/>
    <property type="match status" value="1"/>
</dbReference>
<evidence type="ECO:0000256" key="1">
    <source>
        <dbReference type="SAM" id="MobiDB-lite"/>
    </source>
</evidence>
<keyword evidence="3" id="KW-1185">Reference proteome</keyword>
<protein>
    <recommendedName>
        <fullName evidence="4">Radiation-inducible immediate-early gene IEX-1</fullName>
    </recommendedName>
</protein>
<comment type="caution">
    <text evidence="2">The sequence shown here is derived from an EMBL/GenBank/DDBJ whole genome shotgun (WGS) entry which is preliminary data.</text>
</comment>
<evidence type="ECO:0008006" key="4">
    <source>
        <dbReference type="Google" id="ProtNLM"/>
    </source>
</evidence>
<name>A0A8T2JTZ6_9PIPI</name>
<accession>A0A8T2JTZ6</accession>
<dbReference type="Proteomes" id="UP000812440">
    <property type="component" value="Chromosome 8_10"/>
</dbReference>
<dbReference type="GO" id="GO:0043066">
    <property type="term" value="P:negative regulation of apoptotic process"/>
    <property type="evidence" value="ECO:0007669"/>
    <property type="project" value="InterPro"/>
</dbReference>
<dbReference type="PRINTS" id="PR02100">
    <property type="entry name" value="GENEIEX1"/>
</dbReference>
<sequence>MCVAPSNSAHRRPILTALSIPGSTDSGPSSRPPPPGCPVRNTEPEIFTFDIGPMKVTGPRRNPAGGRAKRPRRVLYPAKVRRYLPPPETDLALRWLYLLGVVLLLQICFEEPEGDTLLAGHQGPQ</sequence>
<dbReference type="InterPro" id="IPR024829">
    <property type="entry name" value="IEX-1"/>
</dbReference>
<dbReference type="EMBL" id="JAACNH010000003">
    <property type="protein sequence ID" value="KAG8447378.1"/>
    <property type="molecule type" value="Genomic_DNA"/>
</dbReference>
<dbReference type="OrthoDB" id="9949267at2759"/>
<evidence type="ECO:0000313" key="2">
    <source>
        <dbReference type="EMBL" id="KAG8447378.1"/>
    </source>
</evidence>
<reference evidence="2" key="1">
    <citation type="thesis" date="2020" institute="ProQuest LLC" country="789 East Eisenhower Parkway, Ann Arbor, MI, USA">
        <title>Comparative Genomics and Chromosome Evolution.</title>
        <authorList>
            <person name="Mudd A.B."/>
        </authorList>
    </citation>
    <scope>NUCLEOTIDE SEQUENCE</scope>
    <source>
        <strain evidence="2">Female2</strain>
        <tissue evidence="2">Blood</tissue>
    </source>
</reference>
<feature type="region of interest" description="Disordered" evidence="1">
    <location>
        <begin position="1"/>
        <end position="71"/>
    </location>
</feature>
<gene>
    <name evidence="2" type="ORF">GDO86_014738</name>
</gene>
<organism evidence="2 3">
    <name type="scientific">Hymenochirus boettgeri</name>
    <name type="common">Congo dwarf clawed frog</name>
    <dbReference type="NCBI Taxonomy" id="247094"/>
    <lineage>
        <taxon>Eukaryota</taxon>
        <taxon>Metazoa</taxon>
        <taxon>Chordata</taxon>
        <taxon>Craniata</taxon>
        <taxon>Vertebrata</taxon>
        <taxon>Euteleostomi</taxon>
        <taxon>Amphibia</taxon>
        <taxon>Batrachia</taxon>
        <taxon>Anura</taxon>
        <taxon>Pipoidea</taxon>
        <taxon>Pipidae</taxon>
        <taxon>Pipinae</taxon>
        <taxon>Hymenochirus</taxon>
    </lineage>
</organism>
<dbReference type="PANTHER" id="PTHR16915">
    <property type="entry name" value="IMMEDIATE EARLY RESPONSE 3"/>
    <property type="match status" value="1"/>
</dbReference>
<feature type="non-terminal residue" evidence="2">
    <location>
        <position position="125"/>
    </location>
</feature>
<dbReference type="AlphaFoldDB" id="A0A8T2JTZ6"/>
<proteinExistence type="predicted"/>